<dbReference type="GO" id="GO:0016579">
    <property type="term" value="P:protein deubiquitination"/>
    <property type="evidence" value="ECO:0007669"/>
    <property type="project" value="InterPro"/>
</dbReference>
<dbReference type="InterPro" id="IPR038765">
    <property type="entry name" value="Papain-like_cys_pep_sf"/>
</dbReference>
<dbReference type="AlphaFoldDB" id="A0A6C0LY26"/>
<reference evidence="2" key="1">
    <citation type="journal article" date="2020" name="Nature">
        <title>Giant virus diversity and host interactions through global metagenomics.</title>
        <authorList>
            <person name="Schulz F."/>
            <person name="Roux S."/>
            <person name="Paez-Espino D."/>
            <person name="Jungbluth S."/>
            <person name="Walsh D.A."/>
            <person name="Denef V.J."/>
            <person name="McMahon K.D."/>
            <person name="Konstantinidis K.T."/>
            <person name="Eloe-Fadrosh E.A."/>
            <person name="Kyrpides N.C."/>
            <person name="Woyke T."/>
        </authorList>
    </citation>
    <scope>NUCLEOTIDE SEQUENCE</scope>
    <source>
        <strain evidence="2">GVMAG-S-1029409-49</strain>
    </source>
</reference>
<sequence length="432" mass="49726">MCDRRVVIEFIAEHMDGVTDETITSTHLSGVFRSYDDICFGKEMTREAKLKNIRIGIRLDNRSDGETVEYDRSAGVVRLIYSRRSLAHHHARSLSYRVMVCTEQLIIQLCMVLFGYLRVGDEMMGMYGRLYDCASKSVFGHGKILTTAFENEANSCYMDSMLAILMLVDNSAFRDAIFYSNIRAIDYSREVCIGRLGGQNRRVKITELATNIRRTLRLEYDALLHNNPVCTNIRRYTVECLESTRRGEMDEPYPTYSFLTDLFQDMKMTLPTYRYVRVGDGYAPRPTDPVVVGAIGVDEYMSSPHSGGGEHTHGIDWALFDDDLLVMYSLGQYLILDELGKEGDLNKERALAEYILNDRYRLMGVTIHIGGDPKRNADRGHYTAYIRIWDTWYYYDDLSNYTHLTDLDALPVERAFRAGGGRRPTMFFYERV</sequence>
<feature type="domain" description="Peptidase C19 ubiquitin carboxyl-terminal hydrolase" evidence="1">
    <location>
        <begin position="345"/>
        <end position="400"/>
    </location>
</feature>
<dbReference type="GO" id="GO:0005634">
    <property type="term" value="C:nucleus"/>
    <property type="evidence" value="ECO:0007669"/>
    <property type="project" value="TreeGrafter"/>
</dbReference>
<dbReference type="InterPro" id="IPR001394">
    <property type="entry name" value="Peptidase_C19_UCH"/>
</dbReference>
<evidence type="ECO:0000259" key="1">
    <source>
        <dbReference type="Pfam" id="PF00443"/>
    </source>
</evidence>
<name>A0A6C0LY26_9ZZZZ</name>
<accession>A0A6C0LY26</accession>
<dbReference type="EMBL" id="MN740609">
    <property type="protein sequence ID" value="QHU35557.1"/>
    <property type="molecule type" value="Genomic_DNA"/>
</dbReference>
<dbReference type="CDD" id="cd02257">
    <property type="entry name" value="Peptidase_C19"/>
    <property type="match status" value="1"/>
</dbReference>
<dbReference type="GO" id="GO:0005829">
    <property type="term" value="C:cytosol"/>
    <property type="evidence" value="ECO:0007669"/>
    <property type="project" value="TreeGrafter"/>
</dbReference>
<organism evidence="2">
    <name type="scientific">viral metagenome</name>
    <dbReference type="NCBI Taxonomy" id="1070528"/>
    <lineage>
        <taxon>unclassified sequences</taxon>
        <taxon>metagenomes</taxon>
        <taxon>organismal metagenomes</taxon>
    </lineage>
</organism>
<dbReference type="InterPro" id="IPR050164">
    <property type="entry name" value="Peptidase_C19"/>
</dbReference>
<dbReference type="Pfam" id="PF00443">
    <property type="entry name" value="UCH"/>
    <property type="match status" value="1"/>
</dbReference>
<dbReference type="PANTHER" id="PTHR24006:SF827">
    <property type="entry name" value="UBIQUITIN CARBOXYL-TERMINAL HYDROLASE 34"/>
    <property type="match status" value="1"/>
</dbReference>
<dbReference type="GO" id="GO:0004843">
    <property type="term" value="F:cysteine-type deubiquitinase activity"/>
    <property type="evidence" value="ECO:0007669"/>
    <property type="project" value="InterPro"/>
</dbReference>
<dbReference type="Gene3D" id="3.90.70.10">
    <property type="entry name" value="Cysteine proteinases"/>
    <property type="match status" value="1"/>
</dbReference>
<protein>
    <recommendedName>
        <fullName evidence="1">Peptidase C19 ubiquitin carboxyl-terminal hydrolase domain-containing protein</fullName>
    </recommendedName>
</protein>
<dbReference type="SUPFAM" id="SSF54001">
    <property type="entry name" value="Cysteine proteinases"/>
    <property type="match status" value="2"/>
</dbReference>
<proteinExistence type="predicted"/>
<evidence type="ECO:0000313" key="2">
    <source>
        <dbReference type="EMBL" id="QHU35557.1"/>
    </source>
</evidence>
<dbReference type="PANTHER" id="PTHR24006">
    <property type="entry name" value="UBIQUITIN CARBOXYL-TERMINAL HYDROLASE"/>
    <property type="match status" value="1"/>
</dbReference>